<dbReference type="GO" id="GO:0008146">
    <property type="term" value="F:sulfotransferase activity"/>
    <property type="evidence" value="ECO:0007669"/>
    <property type="project" value="InterPro"/>
</dbReference>
<keyword evidence="1" id="KW-0808">Transferase</keyword>
<evidence type="ECO:0000256" key="1">
    <source>
        <dbReference type="ARBA" id="ARBA00022679"/>
    </source>
</evidence>
<dbReference type="Gene3D" id="3.40.50.300">
    <property type="entry name" value="P-loop containing nucleotide triphosphate hydrolases"/>
    <property type="match status" value="1"/>
</dbReference>
<reference evidence="4" key="1">
    <citation type="journal article" date="2014" name="Front. Microbiol.">
        <title>High frequency of phylogenetically diverse reductive dehalogenase-homologous genes in deep subseafloor sedimentary metagenomes.</title>
        <authorList>
            <person name="Kawai M."/>
            <person name="Futagami T."/>
            <person name="Toyoda A."/>
            <person name="Takaki Y."/>
            <person name="Nishi S."/>
            <person name="Hori S."/>
            <person name="Arai W."/>
            <person name="Tsubouchi T."/>
            <person name="Morono Y."/>
            <person name="Uchiyama I."/>
            <person name="Ito T."/>
            <person name="Fujiyama A."/>
            <person name="Inagaki F."/>
            <person name="Takami H."/>
        </authorList>
    </citation>
    <scope>NUCLEOTIDE SEQUENCE</scope>
    <source>
        <strain evidence="4">Expedition CK06-06</strain>
    </source>
</reference>
<sequence>MKKEKLPNLFIVGTAKAGTTSLTYYLNQHPEIFMPKLKEPRFFCYDEFIRVYYYRQPMVKNWEKYVSLFEKVKTEKVIGEASVHYLYFPSAPYKIEKVVPDAKIIILLRDPVSRAFSHYLMDLSAGFINISFEYVVFKQTNAKNLDNCYIQFIELGFYYEQVKRYLDVFGKDNVKIFLFEDLKADTLQVITSIFEFLGVDTSIKFDVNKNVNPFKTPKGIFKHIYYSIYAKYITNWYIRNFLRSLTPAL</sequence>
<dbReference type="Pfam" id="PF00685">
    <property type="entry name" value="Sulfotransfer_1"/>
    <property type="match status" value="1"/>
</dbReference>
<dbReference type="AlphaFoldDB" id="X1H6D8"/>
<evidence type="ECO:0000256" key="2">
    <source>
        <dbReference type="ARBA" id="ARBA00023180"/>
    </source>
</evidence>
<dbReference type="SUPFAM" id="SSF52540">
    <property type="entry name" value="P-loop containing nucleoside triphosphate hydrolases"/>
    <property type="match status" value="1"/>
</dbReference>
<dbReference type="InterPro" id="IPR000863">
    <property type="entry name" value="Sulfotransferase_dom"/>
</dbReference>
<comment type="caution">
    <text evidence="4">The sequence shown here is derived from an EMBL/GenBank/DDBJ whole genome shotgun (WGS) entry which is preliminary data.</text>
</comment>
<dbReference type="InterPro" id="IPR037359">
    <property type="entry name" value="NST/OST"/>
</dbReference>
<proteinExistence type="predicted"/>
<dbReference type="InterPro" id="IPR027417">
    <property type="entry name" value="P-loop_NTPase"/>
</dbReference>
<keyword evidence="2" id="KW-0325">Glycoprotein</keyword>
<dbReference type="PANTHER" id="PTHR10605:SF56">
    <property type="entry name" value="BIFUNCTIONAL HEPARAN SULFATE N-DEACETYLASE_N-SULFOTRANSFERASE"/>
    <property type="match status" value="1"/>
</dbReference>
<evidence type="ECO:0000259" key="3">
    <source>
        <dbReference type="Pfam" id="PF00685"/>
    </source>
</evidence>
<feature type="domain" description="Sulfotransferase" evidence="3">
    <location>
        <begin position="7"/>
        <end position="204"/>
    </location>
</feature>
<organism evidence="4">
    <name type="scientific">marine sediment metagenome</name>
    <dbReference type="NCBI Taxonomy" id="412755"/>
    <lineage>
        <taxon>unclassified sequences</taxon>
        <taxon>metagenomes</taxon>
        <taxon>ecological metagenomes</taxon>
    </lineage>
</organism>
<dbReference type="EMBL" id="BARU01024442">
    <property type="protein sequence ID" value="GAH49419.1"/>
    <property type="molecule type" value="Genomic_DNA"/>
</dbReference>
<protein>
    <recommendedName>
        <fullName evidence="3">Sulfotransferase domain-containing protein</fullName>
    </recommendedName>
</protein>
<accession>X1H6D8</accession>
<evidence type="ECO:0000313" key="4">
    <source>
        <dbReference type="EMBL" id="GAH49419.1"/>
    </source>
</evidence>
<dbReference type="PANTHER" id="PTHR10605">
    <property type="entry name" value="HEPARAN SULFATE SULFOTRANSFERASE"/>
    <property type="match status" value="1"/>
</dbReference>
<feature type="non-terminal residue" evidence="4">
    <location>
        <position position="249"/>
    </location>
</feature>
<name>X1H6D8_9ZZZZ</name>
<gene>
    <name evidence="4" type="ORF">S03H2_39520</name>
</gene>